<proteinExistence type="predicted"/>
<dbReference type="Proteomes" id="UP001062846">
    <property type="component" value="Chromosome 13"/>
</dbReference>
<reference evidence="1" key="1">
    <citation type="submission" date="2022-02" db="EMBL/GenBank/DDBJ databases">
        <title>Plant Genome Project.</title>
        <authorList>
            <person name="Zhang R.-G."/>
        </authorList>
    </citation>
    <scope>NUCLEOTIDE SEQUENCE</scope>
    <source>
        <strain evidence="1">AT1</strain>
    </source>
</reference>
<keyword evidence="2" id="KW-1185">Reference proteome</keyword>
<gene>
    <name evidence="1" type="ORF">RHMOL_Rhmol13G0208000</name>
</gene>
<protein>
    <submittedName>
        <fullName evidence="1">Uncharacterized protein</fullName>
    </submittedName>
</protein>
<evidence type="ECO:0000313" key="2">
    <source>
        <dbReference type="Proteomes" id="UP001062846"/>
    </source>
</evidence>
<evidence type="ECO:0000313" key="1">
    <source>
        <dbReference type="EMBL" id="KAI8525167.1"/>
    </source>
</evidence>
<accession>A0ACC0LA06</accession>
<sequence>MCNSLCSIRAGGDWRFWQAVVDSVVLDPACGGGGVVDNRDVIKQQTEHKRKKKSNPASETKHCFALETAIDGPKQGNNARKQNRPDLLPENPNNTAATTGNPQEAPPTPPSTTAVLTPTTHQTPTT</sequence>
<organism evidence="1 2">
    <name type="scientific">Rhododendron molle</name>
    <name type="common">Chinese azalea</name>
    <name type="synonym">Azalea mollis</name>
    <dbReference type="NCBI Taxonomy" id="49168"/>
    <lineage>
        <taxon>Eukaryota</taxon>
        <taxon>Viridiplantae</taxon>
        <taxon>Streptophyta</taxon>
        <taxon>Embryophyta</taxon>
        <taxon>Tracheophyta</taxon>
        <taxon>Spermatophyta</taxon>
        <taxon>Magnoliopsida</taxon>
        <taxon>eudicotyledons</taxon>
        <taxon>Gunneridae</taxon>
        <taxon>Pentapetalae</taxon>
        <taxon>asterids</taxon>
        <taxon>Ericales</taxon>
        <taxon>Ericaceae</taxon>
        <taxon>Ericoideae</taxon>
        <taxon>Rhodoreae</taxon>
        <taxon>Rhododendron</taxon>
    </lineage>
</organism>
<name>A0ACC0LA06_RHOML</name>
<dbReference type="EMBL" id="CM046400">
    <property type="protein sequence ID" value="KAI8525167.1"/>
    <property type="molecule type" value="Genomic_DNA"/>
</dbReference>
<comment type="caution">
    <text evidence="1">The sequence shown here is derived from an EMBL/GenBank/DDBJ whole genome shotgun (WGS) entry which is preliminary data.</text>
</comment>